<gene>
    <name evidence="5" type="ORF">ERX29_07005</name>
</gene>
<feature type="binding site" evidence="3">
    <location>
        <position position="133"/>
    </location>
    <ligand>
        <name>Mn(2+)</name>
        <dbReference type="ChEBI" id="CHEBI:29035"/>
        <label>2</label>
    </ligand>
</feature>
<dbReference type="InterPro" id="IPR036264">
    <property type="entry name" value="Bact_exopeptidase_dim_dom"/>
</dbReference>
<dbReference type="InterPro" id="IPR017439">
    <property type="entry name" value="Amidohydrolase"/>
</dbReference>
<evidence type="ECO:0000313" key="6">
    <source>
        <dbReference type="Proteomes" id="UP000294802"/>
    </source>
</evidence>
<name>A0A4R6BTL8_9STAP</name>
<dbReference type="PANTHER" id="PTHR11014:SF63">
    <property type="entry name" value="METALLOPEPTIDASE, PUTATIVE (AFU_ORTHOLOGUE AFUA_6G09600)-RELATED"/>
    <property type="match status" value="1"/>
</dbReference>
<feature type="binding site" evidence="3">
    <location>
        <position position="99"/>
    </location>
    <ligand>
        <name>Mn(2+)</name>
        <dbReference type="ChEBI" id="CHEBI:29035"/>
        <label>2</label>
    </ligand>
</feature>
<comment type="similarity">
    <text evidence="1">Belongs to the peptidase M20 family.</text>
</comment>
<reference evidence="5 6" key="1">
    <citation type="submission" date="2019-01" db="EMBL/GenBank/DDBJ databases">
        <title>Draft genome sequences of the type strains of six Macrococcus species.</title>
        <authorList>
            <person name="Mazhar S."/>
            <person name="Altermann E."/>
            <person name="Hill C."/>
            <person name="Mcauliffe O."/>
        </authorList>
    </citation>
    <scope>NUCLEOTIDE SEQUENCE [LARGE SCALE GENOMIC DNA]</scope>
    <source>
        <strain evidence="5 6">CCM4815</strain>
    </source>
</reference>
<protein>
    <submittedName>
        <fullName evidence="5">Amidohydrolase</fullName>
    </submittedName>
</protein>
<accession>A0A4R6BTL8</accession>
<dbReference type="AlphaFoldDB" id="A0A4R6BTL8"/>
<dbReference type="OrthoDB" id="2985724at2"/>
<feature type="binding site" evidence="3">
    <location>
        <position position="158"/>
    </location>
    <ligand>
        <name>Mn(2+)</name>
        <dbReference type="ChEBI" id="CHEBI:29035"/>
        <label>2</label>
    </ligand>
</feature>
<dbReference type="FunFam" id="3.30.70.360:FF:000001">
    <property type="entry name" value="N-acetyldiaminopimelate deacetylase"/>
    <property type="match status" value="1"/>
</dbReference>
<evidence type="ECO:0000256" key="1">
    <source>
        <dbReference type="ARBA" id="ARBA00006153"/>
    </source>
</evidence>
<evidence type="ECO:0000256" key="2">
    <source>
        <dbReference type="ARBA" id="ARBA00022801"/>
    </source>
</evidence>
<evidence type="ECO:0000259" key="4">
    <source>
        <dbReference type="Pfam" id="PF07687"/>
    </source>
</evidence>
<dbReference type="Pfam" id="PF01546">
    <property type="entry name" value="Peptidase_M20"/>
    <property type="match status" value="1"/>
</dbReference>
<dbReference type="PIRSF" id="PIRSF005962">
    <property type="entry name" value="Pept_M20D_amidohydro"/>
    <property type="match status" value="1"/>
</dbReference>
<keyword evidence="2 5" id="KW-0378">Hydrolase</keyword>
<organism evidence="5 6">
    <name type="scientific">Macrococcus lamae</name>
    <dbReference type="NCBI Taxonomy" id="198484"/>
    <lineage>
        <taxon>Bacteria</taxon>
        <taxon>Bacillati</taxon>
        <taxon>Bacillota</taxon>
        <taxon>Bacilli</taxon>
        <taxon>Bacillales</taxon>
        <taxon>Staphylococcaceae</taxon>
        <taxon>Macrococcus</taxon>
    </lineage>
</organism>
<feature type="binding site" evidence="3">
    <location>
        <position position="97"/>
    </location>
    <ligand>
        <name>Mn(2+)</name>
        <dbReference type="ChEBI" id="CHEBI:29035"/>
        <label>2</label>
    </ligand>
</feature>
<dbReference type="Gene3D" id="3.30.70.360">
    <property type="match status" value="1"/>
</dbReference>
<dbReference type="SUPFAM" id="SSF53187">
    <property type="entry name" value="Zn-dependent exopeptidases"/>
    <property type="match status" value="1"/>
</dbReference>
<keyword evidence="6" id="KW-1185">Reference proteome</keyword>
<comment type="caution">
    <text evidence="5">The sequence shown here is derived from an EMBL/GenBank/DDBJ whole genome shotgun (WGS) entry which is preliminary data.</text>
</comment>
<dbReference type="InterPro" id="IPR002933">
    <property type="entry name" value="Peptidase_M20"/>
</dbReference>
<keyword evidence="3" id="KW-0479">Metal-binding</keyword>
<dbReference type="Gene3D" id="3.40.630.10">
    <property type="entry name" value="Zn peptidases"/>
    <property type="match status" value="1"/>
</dbReference>
<dbReference type="PANTHER" id="PTHR11014">
    <property type="entry name" value="PEPTIDASE M20 FAMILY MEMBER"/>
    <property type="match status" value="1"/>
</dbReference>
<dbReference type="GO" id="GO:0046872">
    <property type="term" value="F:metal ion binding"/>
    <property type="evidence" value="ECO:0007669"/>
    <property type="project" value="UniProtKB-KW"/>
</dbReference>
<dbReference type="GO" id="GO:0050118">
    <property type="term" value="F:N-acetyldiaminopimelate deacetylase activity"/>
    <property type="evidence" value="ECO:0007669"/>
    <property type="project" value="UniProtKB-ARBA"/>
</dbReference>
<evidence type="ECO:0000256" key="3">
    <source>
        <dbReference type="PIRSR" id="PIRSR005962-1"/>
    </source>
</evidence>
<evidence type="ECO:0000313" key="5">
    <source>
        <dbReference type="EMBL" id="TDM10410.1"/>
    </source>
</evidence>
<dbReference type="NCBIfam" id="TIGR01891">
    <property type="entry name" value="amidohydrolases"/>
    <property type="match status" value="1"/>
</dbReference>
<dbReference type="Pfam" id="PF07687">
    <property type="entry name" value="M20_dimer"/>
    <property type="match status" value="1"/>
</dbReference>
<dbReference type="GO" id="GO:0019877">
    <property type="term" value="P:diaminopimelate biosynthetic process"/>
    <property type="evidence" value="ECO:0007669"/>
    <property type="project" value="UniProtKB-ARBA"/>
</dbReference>
<feature type="binding site" evidence="3">
    <location>
        <position position="358"/>
    </location>
    <ligand>
        <name>Mn(2+)</name>
        <dbReference type="ChEBI" id="CHEBI:29035"/>
        <label>2</label>
    </ligand>
</feature>
<dbReference type="SUPFAM" id="SSF55031">
    <property type="entry name" value="Bacterial exopeptidase dimerisation domain"/>
    <property type="match status" value="1"/>
</dbReference>
<dbReference type="EMBL" id="SCWB01000011">
    <property type="protein sequence ID" value="TDM10410.1"/>
    <property type="molecule type" value="Genomic_DNA"/>
</dbReference>
<keyword evidence="3" id="KW-0464">Manganese</keyword>
<dbReference type="RefSeq" id="WP_133443992.1">
    <property type="nucleotide sequence ID" value="NZ_SCWB01000011.1"/>
</dbReference>
<proteinExistence type="inferred from homology"/>
<dbReference type="Proteomes" id="UP000294802">
    <property type="component" value="Unassembled WGS sequence"/>
</dbReference>
<comment type="cofactor">
    <cofactor evidence="3">
        <name>Mn(2+)</name>
        <dbReference type="ChEBI" id="CHEBI:29035"/>
    </cofactor>
    <text evidence="3">The Mn(2+) ion enhances activity.</text>
</comment>
<feature type="domain" description="Peptidase M20 dimerisation" evidence="4">
    <location>
        <begin position="182"/>
        <end position="278"/>
    </location>
</feature>
<sequence length="384" mass="43198">MSYQNYEERIIQYRRHLHAHPELSFQEYETAKYIREILETMENCEVIHLTETGTVGVFNKGQGKKVGLRADIDALPIEEERTEFDFVSQNKGVMHACGHDGHTAILLGAAHYINEHIDEFPNEIHCIFQHAEELIPGGAREMVATGHFDDFDFIYGHHLMALLEEGLIDIKEGAASANSDVYQIIIQGRGGHASQPHVNIDPVLIGSQYITNLQQIVSRQIDPFMPAVISNTVFQGGQLASANVIPDKVTLGGSVRTTTVETRELIKRNMEKQLKNLCEGVGANYTFNYTDGYDAVINDPDKTEFVRSIAENLYPGKVVRELPMMGGEDFSAFSNKVPSFYAFIGTGRKEGEYDVAHHHPRFALNEDAFEIGYNLFIEVAKEYR</sequence>
<dbReference type="InterPro" id="IPR011650">
    <property type="entry name" value="Peptidase_M20_dimer"/>
</dbReference>